<accession>A0A4Y2VR63</accession>
<evidence type="ECO:0000313" key="2">
    <source>
        <dbReference type="Proteomes" id="UP000499080"/>
    </source>
</evidence>
<gene>
    <name evidence="1" type="ORF">AVEN_207944_1</name>
</gene>
<dbReference type="AlphaFoldDB" id="A0A4Y2VR63"/>
<dbReference type="EMBL" id="BGPR01049274">
    <property type="protein sequence ID" value="GBO26260.1"/>
    <property type="molecule type" value="Genomic_DNA"/>
</dbReference>
<sequence>YSKKENSIQQDFYQDWKATRMVSGTCQKSSG</sequence>
<reference evidence="1 2" key="1">
    <citation type="journal article" date="2019" name="Sci. Rep.">
        <title>Orb-weaving spider Araneus ventricosus genome elucidates the spidroin gene catalogue.</title>
        <authorList>
            <person name="Kono N."/>
            <person name="Nakamura H."/>
            <person name="Ohtoshi R."/>
            <person name="Moran D.A.P."/>
            <person name="Shinohara A."/>
            <person name="Yoshida Y."/>
            <person name="Fujiwara M."/>
            <person name="Mori M."/>
            <person name="Tomita M."/>
            <person name="Arakawa K."/>
        </authorList>
    </citation>
    <scope>NUCLEOTIDE SEQUENCE [LARGE SCALE GENOMIC DNA]</scope>
</reference>
<keyword evidence="2" id="KW-1185">Reference proteome</keyword>
<evidence type="ECO:0000313" key="1">
    <source>
        <dbReference type="EMBL" id="GBO26260.1"/>
    </source>
</evidence>
<organism evidence="1 2">
    <name type="scientific">Araneus ventricosus</name>
    <name type="common">Orbweaver spider</name>
    <name type="synonym">Epeira ventricosa</name>
    <dbReference type="NCBI Taxonomy" id="182803"/>
    <lineage>
        <taxon>Eukaryota</taxon>
        <taxon>Metazoa</taxon>
        <taxon>Ecdysozoa</taxon>
        <taxon>Arthropoda</taxon>
        <taxon>Chelicerata</taxon>
        <taxon>Arachnida</taxon>
        <taxon>Araneae</taxon>
        <taxon>Araneomorphae</taxon>
        <taxon>Entelegynae</taxon>
        <taxon>Araneoidea</taxon>
        <taxon>Araneidae</taxon>
        <taxon>Araneus</taxon>
    </lineage>
</organism>
<comment type="caution">
    <text evidence="1">The sequence shown here is derived from an EMBL/GenBank/DDBJ whole genome shotgun (WGS) entry which is preliminary data.</text>
</comment>
<dbReference type="Proteomes" id="UP000499080">
    <property type="component" value="Unassembled WGS sequence"/>
</dbReference>
<protein>
    <submittedName>
        <fullName evidence="1">Uncharacterized protein</fullName>
    </submittedName>
</protein>
<feature type="non-terminal residue" evidence="1">
    <location>
        <position position="1"/>
    </location>
</feature>
<proteinExistence type="predicted"/>
<name>A0A4Y2VR63_ARAVE</name>